<sequence>MNRSNYPRQSRSLAHHSDMRCNINFNFMSNDWQVSPGESHSFLQDVRTAVLKYRAASATRFSIPIEVAQSQSQHILRLGKFHGSFALWVGFYNFSNRPIFATCRLQRRKRKSGRRFTDEIEVYTKKIGRYIPLEEFLEKMFPTFSQIPVGNDAMFQWWKTNGGTFNWTGLPTELKERIIYFCMHQSQPRALYRRAIRGAPEVTSQFGKWSAMLGVSRQVRAICLRICFVGSSDLQYGKGLCIDVKGHRAFKDCMRRLGKCFQMLEPGHLPTTDETWTLAETYNHYPRIYPHLSRYATLRHAIRKINLQLSFLDSMHFFKVTTGSFAQYFQSFRLDYGIFGQMPCLNEIRIQLPDARGYLVDGPHQQGPQLFYGEPFNCPRILHRLIYERAADVLATYENVNMYGFMDEMEKEGFYELRSESRKKMKFTAKELEELYREDGGGIELEKSIIPGIHGEMVEEPEWPMIQDAFWPPKCRCKLRCRKVLYPDTI</sequence>
<evidence type="ECO:0000313" key="1">
    <source>
        <dbReference type="EMBL" id="EMD89737.1"/>
    </source>
</evidence>
<evidence type="ECO:0008006" key="3">
    <source>
        <dbReference type="Google" id="ProtNLM"/>
    </source>
</evidence>
<evidence type="ECO:0000313" key="2">
    <source>
        <dbReference type="Proteomes" id="UP000016936"/>
    </source>
</evidence>
<protein>
    <recommendedName>
        <fullName evidence="3">F-box domain-containing protein</fullName>
    </recommendedName>
</protein>
<dbReference type="HOGENOM" id="CLU_044119_0_0_1"/>
<name>M2UP77_COCH5</name>
<dbReference type="AlphaFoldDB" id="M2UP77"/>
<organism evidence="1 2">
    <name type="scientific">Cochliobolus heterostrophus (strain C5 / ATCC 48332 / race O)</name>
    <name type="common">Southern corn leaf blight fungus</name>
    <name type="synonym">Bipolaris maydis</name>
    <dbReference type="NCBI Taxonomy" id="701091"/>
    <lineage>
        <taxon>Eukaryota</taxon>
        <taxon>Fungi</taxon>
        <taxon>Dikarya</taxon>
        <taxon>Ascomycota</taxon>
        <taxon>Pezizomycotina</taxon>
        <taxon>Dothideomycetes</taxon>
        <taxon>Pleosporomycetidae</taxon>
        <taxon>Pleosporales</taxon>
        <taxon>Pleosporineae</taxon>
        <taxon>Pleosporaceae</taxon>
        <taxon>Bipolaris</taxon>
    </lineage>
</organism>
<gene>
    <name evidence="1" type="ORF">COCHEDRAFT_1106598</name>
</gene>
<proteinExistence type="predicted"/>
<dbReference type="OMA" id="WPPKCRC"/>
<accession>M2UP77</accession>
<dbReference type="OrthoDB" id="3781946at2759"/>
<dbReference type="EMBL" id="KB445578">
    <property type="protein sequence ID" value="EMD89737.1"/>
    <property type="molecule type" value="Genomic_DNA"/>
</dbReference>
<reference evidence="2" key="2">
    <citation type="journal article" date="2013" name="PLoS Genet.">
        <title>Comparative genome structure, secondary metabolite, and effector coding capacity across Cochliobolus pathogens.</title>
        <authorList>
            <person name="Condon B.J."/>
            <person name="Leng Y."/>
            <person name="Wu D."/>
            <person name="Bushley K.E."/>
            <person name="Ohm R.A."/>
            <person name="Otillar R."/>
            <person name="Martin J."/>
            <person name="Schackwitz W."/>
            <person name="Grimwood J."/>
            <person name="MohdZainudin N."/>
            <person name="Xue C."/>
            <person name="Wang R."/>
            <person name="Manning V.A."/>
            <person name="Dhillon B."/>
            <person name="Tu Z.J."/>
            <person name="Steffenson B.J."/>
            <person name="Salamov A."/>
            <person name="Sun H."/>
            <person name="Lowry S."/>
            <person name="LaButti K."/>
            <person name="Han J."/>
            <person name="Copeland A."/>
            <person name="Lindquist E."/>
            <person name="Barry K."/>
            <person name="Schmutz J."/>
            <person name="Baker S.E."/>
            <person name="Ciuffetti L.M."/>
            <person name="Grigoriev I.V."/>
            <person name="Zhong S."/>
            <person name="Turgeon B.G."/>
        </authorList>
    </citation>
    <scope>NUCLEOTIDE SEQUENCE [LARGE SCALE GENOMIC DNA]</scope>
    <source>
        <strain evidence="2">C5 / ATCC 48332 / race O</strain>
    </source>
</reference>
<dbReference type="eggNOG" id="ENOG502RPX2">
    <property type="taxonomic scope" value="Eukaryota"/>
</dbReference>
<dbReference type="Proteomes" id="UP000016936">
    <property type="component" value="Unassembled WGS sequence"/>
</dbReference>
<reference evidence="1 2" key="1">
    <citation type="journal article" date="2012" name="PLoS Pathog.">
        <title>Diverse lifestyles and strategies of plant pathogenesis encoded in the genomes of eighteen Dothideomycetes fungi.</title>
        <authorList>
            <person name="Ohm R.A."/>
            <person name="Feau N."/>
            <person name="Henrissat B."/>
            <person name="Schoch C.L."/>
            <person name="Horwitz B.A."/>
            <person name="Barry K.W."/>
            <person name="Condon B.J."/>
            <person name="Copeland A.C."/>
            <person name="Dhillon B."/>
            <person name="Glaser F."/>
            <person name="Hesse C.N."/>
            <person name="Kosti I."/>
            <person name="LaButti K."/>
            <person name="Lindquist E.A."/>
            <person name="Lucas S."/>
            <person name="Salamov A.A."/>
            <person name="Bradshaw R.E."/>
            <person name="Ciuffetti L."/>
            <person name="Hamelin R.C."/>
            <person name="Kema G.H.J."/>
            <person name="Lawrence C."/>
            <person name="Scott J.A."/>
            <person name="Spatafora J.W."/>
            <person name="Turgeon B.G."/>
            <person name="de Wit P.J.G.M."/>
            <person name="Zhong S."/>
            <person name="Goodwin S.B."/>
            <person name="Grigoriev I.V."/>
        </authorList>
    </citation>
    <scope>NUCLEOTIDE SEQUENCE [LARGE SCALE GENOMIC DNA]</scope>
    <source>
        <strain evidence="2">C5 / ATCC 48332 / race O</strain>
    </source>
</reference>
<keyword evidence="2" id="KW-1185">Reference proteome</keyword>